<evidence type="ECO:0000256" key="5">
    <source>
        <dbReference type="SAM" id="Coils"/>
    </source>
</evidence>
<feature type="transmembrane region" description="Helical" evidence="7">
    <location>
        <begin position="305"/>
        <end position="325"/>
    </location>
</feature>
<feature type="coiled-coil region" evidence="5">
    <location>
        <begin position="105"/>
        <end position="132"/>
    </location>
</feature>
<organism evidence="8 9">
    <name type="scientific">Danionella cerebrum</name>
    <dbReference type="NCBI Taxonomy" id="2873325"/>
    <lineage>
        <taxon>Eukaryota</taxon>
        <taxon>Metazoa</taxon>
        <taxon>Chordata</taxon>
        <taxon>Craniata</taxon>
        <taxon>Vertebrata</taxon>
        <taxon>Euteleostomi</taxon>
        <taxon>Actinopterygii</taxon>
        <taxon>Neopterygii</taxon>
        <taxon>Teleostei</taxon>
        <taxon>Ostariophysi</taxon>
        <taxon>Cypriniformes</taxon>
        <taxon>Danionidae</taxon>
        <taxon>Danioninae</taxon>
        <taxon>Danionella</taxon>
    </lineage>
</organism>
<dbReference type="GO" id="GO:0022857">
    <property type="term" value="F:transmembrane transporter activity"/>
    <property type="evidence" value="ECO:0007669"/>
    <property type="project" value="InterPro"/>
</dbReference>
<evidence type="ECO:0000313" key="8">
    <source>
        <dbReference type="EMBL" id="TRY94278.1"/>
    </source>
</evidence>
<keyword evidence="4 7" id="KW-0472">Membrane</keyword>
<proteinExistence type="predicted"/>
<feature type="transmembrane region" description="Helical" evidence="7">
    <location>
        <begin position="218"/>
        <end position="234"/>
    </location>
</feature>
<accession>A0A553QWZ4</accession>
<sequence length="783" mass="85610">MAIVQIFFSIFLDLHMDLNECWFCDFSPGLELCLPACRFSMTMVANFMVLAGQLLMPGLAALCRDWQVLQAVIICPLFLMLSIFPDSLRWLLATQQYSRSKWMLERIAKKNKVNLEEDAEELMTELNASLVNQSRRTCIVKMVGTRNLWKNIVVLCVNSLTGYGIHHCFARSLLEKRVPFINWLRGFHAEYYGMAGVAVASCVALCPAVAVMGRRGGLLTFMIITALASLLQLGHSDDLNDNFSVAFSIIGMFSSHAVSNLSIFFCAEITPTVIRCGGLGLVLASAGFGMLTAPIMELHNQKGYFLHHVIFACCTLICIICILLLPETRNRPLPETLLDGENYTRQPLIPLRKPGEQRLLLVKSESREYARVGDTPLHEAAATAISTMDSTASSAVDLHMLTDTPLQQVPSQMQLLRMKKLISTKEQGEIQLIVEENPNSSTEFKPPASSKDEPLLASIPITSTPVLQATGKLQFLSMQTLSSSHELEKINHPISATAVEQICTSVEEQTSIPKTLTPVQKVNGHVSLSSASSQEQNKLNQFIEECPKTAIPEVLSALSVEEPLLASIPKTIESFQKPNGQALVSTMKELTSTQEQESYRQMKEANKVEFPASSVEDPLLASLSKTVTPPQIENSQVESTIDPLASAEESHGLKPVPVDSAASPVEESLLASVPKTPPQQFNVETLSSTEEQEEILLKSPKTNSIFDQPLSILSSDTDASLIPTPAPPGQQLQSGSFSSDGDCSSPVACEDSLKSSPAELQETSSELPQFVPSDIPPDSPVHL</sequence>
<dbReference type="InterPro" id="IPR005828">
    <property type="entry name" value="MFS_sugar_transport-like"/>
</dbReference>
<dbReference type="Proteomes" id="UP000316079">
    <property type="component" value="Unassembled WGS sequence"/>
</dbReference>
<keyword evidence="5" id="KW-0175">Coiled coil</keyword>
<feature type="compositionally biased region" description="Low complexity" evidence="6">
    <location>
        <begin position="734"/>
        <end position="745"/>
    </location>
</feature>
<dbReference type="Pfam" id="PF00083">
    <property type="entry name" value="Sugar_tr"/>
    <property type="match status" value="1"/>
</dbReference>
<evidence type="ECO:0000256" key="2">
    <source>
        <dbReference type="ARBA" id="ARBA00022692"/>
    </source>
</evidence>
<dbReference type="GO" id="GO:0016020">
    <property type="term" value="C:membrane"/>
    <property type="evidence" value="ECO:0007669"/>
    <property type="project" value="UniProtKB-SubCell"/>
</dbReference>
<evidence type="ECO:0000256" key="7">
    <source>
        <dbReference type="SAM" id="Phobius"/>
    </source>
</evidence>
<dbReference type="SUPFAM" id="SSF103473">
    <property type="entry name" value="MFS general substrate transporter"/>
    <property type="match status" value="1"/>
</dbReference>
<evidence type="ECO:0000256" key="1">
    <source>
        <dbReference type="ARBA" id="ARBA00004141"/>
    </source>
</evidence>
<evidence type="ECO:0000313" key="9">
    <source>
        <dbReference type="Proteomes" id="UP000316079"/>
    </source>
</evidence>
<dbReference type="EMBL" id="SRMA01025464">
    <property type="protein sequence ID" value="TRY94278.1"/>
    <property type="molecule type" value="Genomic_DNA"/>
</dbReference>
<feature type="transmembrane region" description="Helical" evidence="7">
    <location>
        <begin position="44"/>
        <end position="62"/>
    </location>
</feature>
<comment type="caution">
    <text evidence="8">The sequence shown here is derived from an EMBL/GenBank/DDBJ whole genome shotgun (WGS) entry which is preliminary data.</text>
</comment>
<evidence type="ECO:0000256" key="3">
    <source>
        <dbReference type="ARBA" id="ARBA00022989"/>
    </source>
</evidence>
<feature type="region of interest" description="Disordered" evidence="6">
    <location>
        <begin position="590"/>
        <end position="611"/>
    </location>
</feature>
<dbReference type="OrthoDB" id="6884957at2759"/>
<feature type="region of interest" description="Disordered" evidence="6">
    <location>
        <begin position="716"/>
        <end position="783"/>
    </location>
</feature>
<dbReference type="STRING" id="623744.A0A553QWZ4"/>
<feature type="transmembrane region" description="Helical" evidence="7">
    <location>
        <begin position="192"/>
        <end position="211"/>
    </location>
</feature>
<feature type="compositionally biased region" description="Pro residues" evidence="6">
    <location>
        <begin position="774"/>
        <end position="783"/>
    </location>
</feature>
<feature type="non-terminal residue" evidence="8">
    <location>
        <position position="783"/>
    </location>
</feature>
<feature type="transmembrane region" description="Helical" evidence="7">
    <location>
        <begin position="152"/>
        <end position="172"/>
    </location>
</feature>
<dbReference type="InterPro" id="IPR036259">
    <property type="entry name" value="MFS_trans_sf"/>
</dbReference>
<evidence type="ECO:0008006" key="10">
    <source>
        <dbReference type="Google" id="ProtNLM"/>
    </source>
</evidence>
<feature type="transmembrane region" description="Helical" evidence="7">
    <location>
        <begin position="273"/>
        <end position="293"/>
    </location>
</feature>
<feature type="transmembrane region" description="Helical" evidence="7">
    <location>
        <begin position="68"/>
        <end position="92"/>
    </location>
</feature>
<feature type="transmembrane region" description="Helical" evidence="7">
    <location>
        <begin position="246"/>
        <end position="266"/>
    </location>
</feature>
<keyword evidence="9" id="KW-1185">Reference proteome</keyword>
<dbReference type="AlphaFoldDB" id="A0A553QWZ4"/>
<evidence type="ECO:0000256" key="4">
    <source>
        <dbReference type="ARBA" id="ARBA00023136"/>
    </source>
</evidence>
<dbReference type="PANTHER" id="PTHR24064">
    <property type="entry name" value="SOLUTE CARRIER FAMILY 22 MEMBER"/>
    <property type="match status" value="1"/>
</dbReference>
<reference evidence="8 9" key="1">
    <citation type="journal article" date="2019" name="Sci. Data">
        <title>Hybrid genome assembly and annotation of Danionella translucida.</title>
        <authorList>
            <person name="Kadobianskyi M."/>
            <person name="Schulze L."/>
            <person name="Schuelke M."/>
            <person name="Judkewitz B."/>
        </authorList>
    </citation>
    <scope>NUCLEOTIDE SEQUENCE [LARGE SCALE GENOMIC DNA]</scope>
    <source>
        <strain evidence="8 9">Bolton</strain>
    </source>
</reference>
<evidence type="ECO:0000256" key="6">
    <source>
        <dbReference type="SAM" id="MobiDB-lite"/>
    </source>
</evidence>
<feature type="compositionally biased region" description="Basic and acidic residues" evidence="6">
    <location>
        <begin position="597"/>
        <end position="607"/>
    </location>
</feature>
<comment type="subcellular location">
    <subcellularLocation>
        <location evidence="1">Membrane</location>
        <topology evidence="1">Multi-pass membrane protein</topology>
    </subcellularLocation>
</comment>
<gene>
    <name evidence="8" type="ORF">DNTS_007120</name>
</gene>
<keyword evidence="3 7" id="KW-1133">Transmembrane helix</keyword>
<keyword evidence="2 7" id="KW-0812">Transmembrane</keyword>
<dbReference type="Gene3D" id="1.20.1250.20">
    <property type="entry name" value="MFS general substrate transporter like domains"/>
    <property type="match status" value="1"/>
</dbReference>
<name>A0A553QWZ4_9TELE</name>
<protein>
    <recommendedName>
        <fullName evidence="10">Major facilitator superfamily (MFS) profile domain-containing protein</fullName>
    </recommendedName>
</protein>
<feature type="region of interest" description="Disordered" evidence="6">
    <location>
        <begin position="649"/>
        <end position="680"/>
    </location>
</feature>